<dbReference type="PANTHER" id="PTHR12886">
    <property type="entry name" value="PIG-M MANNOSYLTRANSFERASE"/>
    <property type="match status" value="1"/>
</dbReference>
<dbReference type="EMBL" id="SPRX01000007">
    <property type="protein sequence ID" value="TIC68459.1"/>
    <property type="molecule type" value="Genomic_DNA"/>
</dbReference>
<dbReference type="GO" id="GO:0004376">
    <property type="term" value="F:GPI mannosyltransferase activity"/>
    <property type="evidence" value="ECO:0007669"/>
    <property type="project" value="InterPro"/>
</dbReference>
<keyword evidence="8 13" id="KW-0812">Transmembrane</keyword>
<dbReference type="GO" id="GO:0006506">
    <property type="term" value="P:GPI anchor biosynthetic process"/>
    <property type="evidence" value="ECO:0007669"/>
    <property type="project" value="UniProtKB-UniPathway"/>
</dbReference>
<dbReference type="EC" id="2.4.1.-" evidence="13"/>
<keyword evidence="7 13" id="KW-0808">Transferase</keyword>
<evidence type="ECO:0000313" key="16">
    <source>
        <dbReference type="Proteomes" id="UP000310708"/>
    </source>
</evidence>
<sequence>MTFIVTFAALAVRVLLILYSKYHDSIADKTGGPYYTDVDYRVITDAAELVYNGHSPYERQTYRYTPILSWITLPNVSTDPSFGKYLFSFADVIVGLSIERILVKYNKKSNYVSRFMWLFNPIVISISTRGSPESLIGVLVMTTLDLILHESYTLGAVVMAFSVHYKIYPFIYSTSILVHLWVKHRSIRLLLWFSVISLVAFAAINAAMYNIYGMDFLQATYLYHIGRKDHRHNFTPYFYPTYLTYSSDEGLHPAFSLIPQLVLALGLGVYGAIDLPLAWFFQTFAFVTFNRVCTSQYFLWYIWLLPVVLPSLKLSKRKKITLPILWISAQAVWLSIAYKLEFLGQPVFIPLWIASLFWFIINVYVLGSLIRSTRIPSTV</sequence>
<reference evidence="15 16" key="1">
    <citation type="submission" date="2019-03" db="EMBL/GenBank/DDBJ databases">
        <title>Sequencing 25 genomes of Wallemia mellicola.</title>
        <authorList>
            <person name="Gostincar C."/>
        </authorList>
    </citation>
    <scope>NUCLEOTIDE SEQUENCE [LARGE SCALE GENOMIC DNA]</scope>
    <source>
        <strain evidence="15 16">EXF-757</strain>
    </source>
</reference>
<comment type="caution">
    <text evidence="13">Lacks conserved residue(s) required for the propagation of feature annotation.</text>
</comment>
<dbReference type="GO" id="GO:0051751">
    <property type="term" value="F:alpha-1,4-mannosyltransferase activity"/>
    <property type="evidence" value="ECO:0007669"/>
    <property type="project" value="InterPro"/>
</dbReference>
<comment type="subcellular location">
    <subcellularLocation>
        <location evidence="1 13">Endoplasmic reticulum membrane</location>
        <topology evidence="1 13">Multi-pass membrane protein</topology>
    </subcellularLocation>
</comment>
<evidence type="ECO:0000256" key="5">
    <source>
        <dbReference type="ARBA" id="ARBA00022502"/>
    </source>
</evidence>
<evidence type="ECO:0000256" key="4">
    <source>
        <dbReference type="ARBA" id="ARBA00013797"/>
    </source>
</evidence>
<dbReference type="InterPro" id="IPR007704">
    <property type="entry name" value="PIG-M"/>
</dbReference>
<gene>
    <name evidence="15" type="ORF">E3Q01_00816</name>
</gene>
<dbReference type="Pfam" id="PF05007">
    <property type="entry name" value="Mannosyl_trans"/>
    <property type="match status" value="1"/>
</dbReference>
<feature type="transmembrane region" description="Helical" evidence="13">
    <location>
        <begin position="152"/>
        <end position="182"/>
    </location>
</feature>
<name>A0A4V4MGX8_9BASI</name>
<evidence type="ECO:0000256" key="1">
    <source>
        <dbReference type="ARBA" id="ARBA00004477"/>
    </source>
</evidence>
<dbReference type="PANTHER" id="PTHR12886:SF0">
    <property type="entry name" value="GPI MANNOSYLTRANSFERASE 1"/>
    <property type="match status" value="1"/>
</dbReference>
<keyword evidence="10 13" id="KW-1133">Transmembrane helix</keyword>
<dbReference type="UniPathway" id="UPA00196"/>
<evidence type="ECO:0000256" key="9">
    <source>
        <dbReference type="ARBA" id="ARBA00022824"/>
    </source>
</evidence>
<dbReference type="GO" id="GO:0005789">
    <property type="term" value="C:endoplasmic reticulum membrane"/>
    <property type="evidence" value="ECO:0007669"/>
    <property type="project" value="UniProtKB-SubCell"/>
</dbReference>
<evidence type="ECO:0000256" key="6">
    <source>
        <dbReference type="ARBA" id="ARBA00022676"/>
    </source>
</evidence>
<keyword evidence="6 13" id="KW-0328">Glycosyltransferase</keyword>
<comment type="pathway">
    <text evidence="2 13">Glycolipid biosynthesis; glycosylphosphatidylinositol-anchor biosynthesis.</text>
</comment>
<feature type="transmembrane region" description="Helical" evidence="13">
    <location>
        <begin position="257"/>
        <end position="281"/>
    </location>
</feature>
<keyword evidence="5 13" id="KW-0337">GPI-anchor biosynthesis</keyword>
<evidence type="ECO:0000256" key="3">
    <source>
        <dbReference type="ARBA" id="ARBA00011071"/>
    </source>
</evidence>
<proteinExistence type="inferred from homology"/>
<keyword evidence="9 13" id="KW-0256">Endoplasmic reticulum</keyword>
<evidence type="ECO:0000256" key="14">
    <source>
        <dbReference type="SAM" id="SignalP"/>
    </source>
</evidence>
<evidence type="ECO:0000256" key="7">
    <source>
        <dbReference type="ARBA" id="ARBA00022679"/>
    </source>
</evidence>
<feature type="signal peptide" evidence="14">
    <location>
        <begin position="1"/>
        <end position="27"/>
    </location>
</feature>
<feature type="transmembrane region" description="Helical" evidence="13">
    <location>
        <begin position="189"/>
        <end position="212"/>
    </location>
</feature>
<evidence type="ECO:0000313" key="15">
    <source>
        <dbReference type="EMBL" id="TIC68459.1"/>
    </source>
</evidence>
<feature type="chain" id="PRO_5043199279" description="GPI mannosyltransferase 1" evidence="14">
    <location>
        <begin position="28"/>
        <end position="379"/>
    </location>
</feature>
<dbReference type="GO" id="GO:1990529">
    <property type="term" value="C:glycosylphosphatidylinositol-mannosyltransferase I complex"/>
    <property type="evidence" value="ECO:0007669"/>
    <property type="project" value="TreeGrafter"/>
</dbReference>
<evidence type="ECO:0000256" key="12">
    <source>
        <dbReference type="ARBA" id="ARBA00025399"/>
    </source>
</evidence>
<evidence type="ECO:0000256" key="13">
    <source>
        <dbReference type="RuleBase" id="RU365064"/>
    </source>
</evidence>
<protein>
    <recommendedName>
        <fullName evidence="4 13">GPI mannosyltransferase 1</fullName>
        <ecNumber evidence="13">2.4.1.-</ecNumber>
    </recommendedName>
    <alternativeName>
        <fullName evidence="13">GPI mannosyltransferase I</fullName>
    </alternativeName>
</protein>
<evidence type="ECO:0000256" key="8">
    <source>
        <dbReference type="ARBA" id="ARBA00022692"/>
    </source>
</evidence>
<dbReference type="Proteomes" id="UP000310708">
    <property type="component" value="Unassembled WGS sequence"/>
</dbReference>
<feature type="transmembrane region" description="Helical" evidence="13">
    <location>
        <begin position="350"/>
        <end position="370"/>
    </location>
</feature>
<dbReference type="AlphaFoldDB" id="A0A4V4MGX8"/>
<evidence type="ECO:0000256" key="11">
    <source>
        <dbReference type="ARBA" id="ARBA00023136"/>
    </source>
</evidence>
<organism evidence="15 16">
    <name type="scientific">Wallemia mellicola</name>
    <dbReference type="NCBI Taxonomy" id="1708541"/>
    <lineage>
        <taxon>Eukaryota</taxon>
        <taxon>Fungi</taxon>
        <taxon>Dikarya</taxon>
        <taxon>Basidiomycota</taxon>
        <taxon>Wallemiomycotina</taxon>
        <taxon>Wallemiomycetes</taxon>
        <taxon>Wallemiales</taxon>
        <taxon>Wallemiaceae</taxon>
        <taxon>Wallemia</taxon>
    </lineage>
</organism>
<keyword evidence="14" id="KW-0732">Signal</keyword>
<comment type="caution">
    <text evidence="15">The sequence shown here is derived from an EMBL/GenBank/DDBJ whole genome shotgun (WGS) entry which is preliminary data.</text>
</comment>
<evidence type="ECO:0000256" key="10">
    <source>
        <dbReference type="ARBA" id="ARBA00022989"/>
    </source>
</evidence>
<evidence type="ECO:0000256" key="2">
    <source>
        <dbReference type="ARBA" id="ARBA00004687"/>
    </source>
</evidence>
<accession>A0A4V4MGX8</accession>
<comment type="function">
    <text evidence="12 13">Mannosyltransferase involved in glycosylphosphatidylinositol-anchor biosynthesis. Transfers the first alpha-1,4-mannose to GlcN-acyl-PI during GPI precursor assembly. Required for cell wall integrity.</text>
</comment>
<keyword evidence="11 13" id="KW-0472">Membrane</keyword>
<comment type="similarity">
    <text evidence="3 13">Belongs to the PIGM family.</text>
</comment>